<accession>A0A8J4T0G4</accession>
<gene>
    <name evidence="2" type="ORF">PHET_12132</name>
</gene>
<evidence type="ECO:0000313" key="3">
    <source>
        <dbReference type="Proteomes" id="UP000748531"/>
    </source>
</evidence>
<dbReference type="OrthoDB" id="6288612at2759"/>
<evidence type="ECO:0000256" key="1">
    <source>
        <dbReference type="SAM" id="MobiDB-lite"/>
    </source>
</evidence>
<protein>
    <submittedName>
        <fullName evidence="2">Uncharacterized protein</fullName>
    </submittedName>
</protein>
<dbReference type="EMBL" id="LUCH01012632">
    <property type="protein sequence ID" value="KAF5395476.1"/>
    <property type="molecule type" value="Genomic_DNA"/>
</dbReference>
<dbReference type="Proteomes" id="UP000748531">
    <property type="component" value="Unassembled WGS sequence"/>
</dbReference>
<name>A0A8J4T0G4_9TREM</name>
<comment type="caution">
    <text evidence="2">The sequence shown here is derived from an EMBL/GenBank/DDBJ whole genome shotgun (WGS) entry which is preliminary data.</text>
</comment>
<organism evidence="2 3">
    <name type="scientific">Paragonimus heterotremus</name>
    <dbReference type="NCBI Taxonomy" id="100268"/>
    <lineage>
        <taxon>Eukaryota</taxon>
        <taxon>Metazoa</taxon>
        <taxon>Spiralia</taxon>
        <taxon>Lophotrochozoa</taxon>
        <taxon>Platyhelminthes</taxon>
        <taxon>Trematoda</taxon>
        <taxon>Digenea</taxon>
        <taxon>Plagiorchiida</taxon>
        <taxon>Troglotremata</taxon>
        <taxon>Troglotrematidae</taxon>
        <taxon>Paragonimus</taxon>
    </lineage>
</organism>
<keyword evidence="3" id="KW-1185">Reference proteome</keyword>
<feature type="region of interest" description="Disordered" evidence="1">
    <location>
        <begin position="118"/>
        <end position="144"/>
    </location>
</feature>
<reference evidence="2" key="1">
    <citation type="submission" date="2019-05" db="EMBL/GenBank/DDBJ databases">
        <title>Annotation for the trematode Paragonimus heterotremus.</title>
        <authorList>
            <person name="Choi Y.-J."/>
        </authorList>
    </citation>
    <scope>NUCLEOTIDE SEQUENCE</scope>
    <source>
        <strain evidence="2">LC</strain>
    </source>
</reference>
<evidence type="ECO:0000313" key="2">
    <source>
        <dbReference type="EMBL" id="KAF5395476.1"/>
    </source>
</evidence>
<dbReference type="AlphaFoldDB" id="A0A8J4T0G4"/>
<proteinExistence type="predicted"/>
<sequence>MNLIQHDLEVKQHILAELGRTNLRRAAVEERRRSTELITCSNFGGDSPGLSKNGESSYVDTTTLRLHPYDWLGVPYPASSGYGDALRTAQIGAYRPLFALDLNEVGLTTVTVEASSTNGLLNDTDHRPHESTVPTANTDEGEEKAEGRVGLSTSEVAKHQSILYANQAIPAPVHTNVNELKRITTRKFGNTKTIRIAPWSRQRTQSIHQTPRTIRAL</sequence>